<feature type="transmembrane region" description="Helical" evidence="2">
    <location>
        <begin position="32"/>
        <end position="51"/>
    </location>
</feature>
<organism evidence="3 4">
    <name type="scientific">Pseudomarimonas salicorniae</name>
    <dbReference type="NCBI Taxonomy" id="2933270"/>
    <lineage>
        <taxon>Bacteria</taxon>
        <taxon>Pseudomonadati</taxon>
        <taxon>Pseudomonadota</taxon>
        <taxon>Gammaproteobacteria</taxon>
        <taxon>Lysobacterales</taxon>
        <taxon>Lysobacteraceae</taxon>
        <taxon>Pseudomarimonas</taxon>
    </lineage>
</organism>
<reference evidence="3" key="1">
    <citation type="submission" date="2022-04" db="EMBL/GenBank/DDBJ databases">
        <title>Lysobacter sp. CAU 1642 isolated from sea sand.</title>
        <authorList>
            <person name="Kim W."/>
        </authorList>
    </citation>
    <scope>NUCLEOTIDE SEQUENCE</scope>
    <source>
        <strain evidence="3">CAU 1642</strain>
    </source>
</reference>
<evidence type="ECO:0000256" key="2">
    <source>
        <dbReference type="SAM" id="Phobius"/>
    </source>
</evidence>
<protein>
    <submittedName>
        <fullName evidence="3">DUF2304 domain-containing protein</fullName>
    </submittedName>
</protein>
<dbReference type="Proteomes" id="UP001431449">
    <property type="component" value="Unassembled WGS sequence"/>
</dbReference>
<dbReference type="RefSeq" id="WP_248208311.1">
    <property type="nucleotide sequence ID" value="NZ_JALNMH010000007.1"/>
</dbReference>
<gene>
    <name evidence="3" type="ORF">M0G41_09110</name>
</gene>
<feature type="transmembrane region" description="Helical" evidence="2">
    <location>
        <begin position="6"/>
        <end position="25"/>
    </location>
</feature>
<evidence type="ECO:0000313" key="3">
    <source>
        <dbReference type="EMBL" id="MCK7593828.1"/>
    </source>
</evidence>
<comment type="caution">
    <text evidence="3">The sequence shown here is derived from an EMBL/GenBank/DDBJ whole genome shotgun (WGS) entry which is preliminary data.</text>
</comment>
<proteinExistence type="predicted"/>
<dbReference type="EMBL" id="JALNMH010000007">
    <property type="protein sequence ID" value="MCK7593828.1"/>
    <property type="molecule type" value="Genomic_DNA"/>
</dbReference>
<feature type="region of interest" description="Disordered" evidence="1">
    <location>
        <begin position="109"/>
        <end position="138"/>
    </location>
</feature>
<keyword evidence="2" id="KW-1133">Transmembrane helix</keyword>
<keyword evidence="4" id="KW-1185">Reference proteome</keyword>
<keyword evidence="2" id="KW-0472">Membrane</keyword>
<sequence>MTLPLTAALLGTLFAGSILLLVRLGHLHGGQAAWWLFAASVALLLGIFPQWVDRVGAALGVSYPPILLLVLAVLATLIKLLVTDIELARKERRLRRLTQKLALMEYEFGHSQQADSQEPPLEGRPRQPRTPPARREAG</sequence>
<evidence type="ECO:0000313" key="4">
    <source>
        <dbReference type="Proteomes" id="UP001431449"/>
    </source>
</evidence>
<dbReference type="Pfam" id="PF10066">
    <property type="entry name" value="DUF2304"/>
    <property type="match status" value="1"/>
</dbReference>
<accession>A0ABT0GH23</accession>
<keyword evidence="2" id="KW-0812">Transmembrane</keyword>
<dbReference type="InterPro" id="IPR019277">
    <property type="entry name" value="DUF2304"/>
</dbReference>
<feature type="transmembrane region" description="Helical" evidence="2">
    <location>
        <begin position="63"/>
        <end position="82"/>
    </location>
</feature>
<name>A0ABT0GH23_9GAMM</name>
<evidence type="ECO:0000256" key="1">
    <source>
        <dbReference type="SAM" id="MobiDB-lite"/>
    </source>
</evidence>